<sequence length="132" mass="14881">MPVLCGEADDIFALLFLGQKQTTLRTRRTPQATGMAYGQKICRAVHTSRRHFSSRVLGARADDSCTSRLRTGSSEWFEATETDQQAKRNRPNEANNQTKRKKDGCSSREATLTQPVKCDCLRQSQKVDSRTK</sequence>
<dbReference type="EMBL" id="JACVVK020000325">
    <property type="protein sequence ID" value="KAK7478462.1"/>
    <property type="molecule type" value="Genomic_DNA"/>
</dbReference>
<accession>A0ABD0JTV0</accession>
<feature type="region of interest" description="Disordered" evidence="1">
    <location>
        <begin position="76"/>
        <end position="111"/>
    </location>
</feature>
<dbReference type="AlphaFoldDB" id="A0ABD0JTV0"/>
<evidence type="ECO:0000313" key="3">
    <source>
        <dbReference type="Proteomes" id="UP001519460"/>
    </source>
</evidence>
<organism evidence="2 3">
    <name type="scientific">Batillaria attramentaria</name>
    <dbReference type="NCBI Taxonomy" id="370345"/>
    <lineage>
        <taxon>Eukaryota</taxon>
        <taxon>Metazoa</taxon>
        <taxon>Spiralia</taxon>
        <taxon>Lophotrochozoa</taxon>
        <taxon>Mollusca</taxon>
        <taxon>Gastropoda</taxon>
        <taxon>Caenogastropoda</taxon>
        <taxon>Sorbeoconcha</taxon>
        <taxon>Cerithioidea</taxon>
        <taxon>Batillariidae</taxon>
        <taxon>Batillaria</taxon>
    </lineage>
</organism>
<proteinExistence type="predicted"/>
<name>A0ABD0JTV0_9CAEN</name>
<reference evidence="2 3" key="1">
    <citation type="journal article" date="2023" name="Sci. Data">
        <title>Genome assembly of the Korean intertidal mud-creeper Batillaria attramentaria.</title>
        <authorList>
            <person name="Patra A.K."/>
            <person name="Ho P.T."/>
            <person name="Jun S."/>
            <person name="Lee S.J."/>
            <person name="Kim Y."/>
            <person name="Won Y.J."/>
        </authorList>
    </citation>
    <scope>NUCLEOTIDE SEQUENCE [LARGE SCALE GENOMIC DNA]</scope>
    <source>
        <strain evidence="2">Wonlab-2016</strain>
    </source>
</reference>
<dbReference type="Proteomes" id="UP001519460">
    <property type="component" value="Unassembled WGS sequence"/>
</dbReference>
<evidence type="ECO:0000256" key="1">
    <source>
        <dbReference type="SAM" id="MobiDB-lite"/>
    </source>
</evidence>
<protein>
    <submittedName>
        <fullName evidence="2">Uncharacterized protein</fullName>
    </submittedName>
</protein>
<comment type="caution">
    <text evidence="2">The sequence shown here is derived from an EMBL/GenBank/DDBJ whole genome shotgun (WGS) entry which is preliminary data.</text>
</comment>
<evidence type="ECO:0000313" key="2">
    <source>
        <dbReference type="EMBL" id="KAK7478462.1"/>
    </source>
</evidence>
<gene>
    <name evidence="2" type="ORF">BaRGS_00030308</name>
</gene>
<keyword evidence="3" id="KW-1185">Reference proteome</keyword>